<gene>
    <name evidence="1" type="ORF">JKL17_06150</name>
</gene>
<evidence type="ECO:0000313" key="1">
    <source>
        <dbReference type="EMBL" id="MBT1137706.1"/>
    </source>
</evidence>
<sequence>MAVDIVKMIADELVHLRPDLPVYRENQRGGFQEPSFFVNKIITHIKPNLFGIQARDNHYQVVYFPLATKPNTDMDAMEELLKNNFNRLNSFAYVRDLEFSHSDGALLMMFRVSYRAIPADEGVKQQTIDYQGGLKNG</sequence>
<protein>
    <submittedName>
        <fullName evidence="1">Uncharacterized protein</fullName>
    </submittedName>
</protein>
<accession>A0ABS5UGK4</accession>
<organism evidence="1 2">
    <name type="scientific">Lactiplantibacillus argentoratensis</name>
    <dbReference type="NCBI Taxonomy" id="271881"/>
    <lineage>
        <taxon>Bacteria</taxon>
        <taxon>Bacillati</taxon>
        <taxon>Bacillota</taxon>
        <taxon>Bacilli</taxon>
        <taxon>Lactobacillales</taxon>
        <taxon>Lactobacillaceae</taxon>
        <taxon>Lactiplantibacillus</taxon>
    </lineage>
</organism>
<dbReference type="RefSeq" id="WP_214417743.1">
    <property type="nucleotide sequence ID" value="NZ_JAEQMM010000003.1"/>
</dbReference>
<proteinExistence type="predicted"/>
<keyword evidence="2" id="KW-1185">Reference proteome</keyword>
<dbReference type="EMBL" id="JAEQMM010000003">
    <property type="protein sequence ID" value="MBT1137706.1"/>
    <property type="molecule type" value="Genomic_DNA"/>
</dbReference>
<dbReference type="Proteomes" id="UP000694640">
    <property type="component" value="Unassembled WGS sequence"/>
</dbReference>
<dbReference type="InterPro" id="IPR049254">
    <property type="entry name" value="Phage_tail_terminator"/>
</dbReference>
<name>A0ABS5UGK4_9LACO</name>
<dbReference type="Pfam" id="PF20765">
    <property type="entry name" value="Phage_tail_terminator_8"/>
    <property type="match status" value="1"/>
</dbReference>
<comment type="caution">
    <text evidence="1">The sequence shown here is derived from an EMBL/GenBank/DDBJ whole genome shotgun (WGS) entry which is preliminary data.</text>
</comment>
<reference evidence="1 2" key="1">
    <citation type="submission" date="2021-01" db="EMBL/GenBank/DDBJ databases">
        <title>High-quality draft genome sequence data of six Lactiplantibacillus plantarum subsp. argentoratensis strains isolated from various Greek sourdoughs.</title>
        <authorList>
            <person name="Syrokou M.K."/>
            <person name="Paramithiotis S."/>
            <person name="Skandamis P.N."/>
            <person name="Drosinos E.H."/>
            <person name="Bosnea L."/>
            <person name="Mataragas M."/>
        </authorList>
    </citation>
    <scope>NUCLEOTIDE SEQUENCE [LARGE SCALE GENOMIC DNA]</scope>
    <source>
        <strain evidence="1 2">LQC 2520</strain>
    </source>
</reference>
<evidence type="ECO:0000313" key="2">
    <source>
        <dbReference type="Proteomes" id="UP000694640"/>
    </source>
</evidence>